<dbReference type="OrthoDB" id="73061at2"/>
<dbReference type="Gene3D" id="1.10.1220.10">
    <property type="entry name" value="Met repressor-like"/>
    <property type="match status" value="1"/>
</dbReference>
<dbReference type="EMBL" id="VDFQ02000003">
    <property type="protein sequence ID" value="KAA1422814.1"/>
    <property type="molecule type" value="Genomic_DNA"/>
</dbReference>
<feature type="domain" description="Ribbon-helix-helix protein CopG" evidence="1">
    <location>
        <begin position="10"/>
        <end position="46"/>
    </location>
</feature>
<name>A0A5Q6RY07_9ACTN</name>
<proteinExistence type="predicted"/>
<accession>A0A5Q6RY07</accession>
<gene>
    <name evidence="2" type="ORF">FE697_011705</name>
</gene>
<dbReference type="Pfam" id="PF01402">
    <property type="entry name" value="RHH_1"/>
    <property type="match status" value="1"/>
</dbReference>
<organism evidence="2 3">
    <name type="scientific">Mumia zhuanghuii</name>
    <dbReference type="NCBI Taxonomy" id="2585211"/>
    <lineage>
        <taxon>Bacteria</taxon>
        <taxon>Bacillati</taxon>
        <taxon>Actinomycetota</taxon>
        <taxon>Actinomycetes</taxon>
        <taxon>Propionibacteriales</taxon>
        <taxon>Nocardioidaceae</taxon>
        <taxon>Mumia</taxon>
    </lineage>
</organism>
<dbReference type="InterPro" id="IPR010985">
    <property type="entry name" value="Ribbon_hlx_hlx"/>
</dbReference>
<evidence type="ECO:0000313" key="3">
    <source>
        <dbReference type="Proteomes" id="UP000307768"/>
    </source>
</evidence>
<evidence type="ECO:0000259" key="1">
    <source>
        <dbReference type="Pfam" id="PF01402"/>
    </source>
</evidence>
<protein>
    <submittedName>
        <fullName evidence="2">Ribbon-helix-helix protein, CopG family</fullName>
    </submittedName>
</protein>
<dbReference type="SUPFAM" id="SSF47598">
    <property type="entry name" value="Ribbon-helix-helix"/>
    <property type="match status" value="1"/>
</dbReference>
<dbReference type="AlphaFoldDB" id="A0A5Q6RY07"/>
<dbReference type="InterPro" id="IPR002145">
    <property type="entry name" value="CopG"/>
</dbReference>
<comment type="caution">
    <text evidence="2">The sequence shown here is derived from an EMBL/GenBank/DDBJ whole genome shotgun (WGS) entry which is preliminary data.</text>
</comment>
<dbReference type="Proteomes" id="UP000307768">
    <property type="component" value="Unassembled WGS sequence"/>
</dbReference>
<evidence type="ECO:0000313" key="2">
    <source>
        <dbReference type="EMBL" id="KAA1422814.1"/>
    </source>
</evidence>
<dbReference type="GO" id="GO:0006355">
    <property type="term" value="P:regulation of DNA-templated transcription"/>
    <property type="evidence" value="ECO:0007669"/>
    <property type="project" value="InterPro"/>
</dbReference>
<sequence>MPGYTPGVKTAISIPDRLFERVDAEAAERGMSRSAFFAAAAEHYLAEIEHDDVTRRIDLFFASDGSDARDAVIVNHGMAQLAADAEDW</sequence>
<dbReference type="InterPro" id="IPR013321">
    <property type="entry name" value="Arc_rbn_hlx_hlx"/>
</dbReference>
<reference evidence="2 3" key="1">
    <citation type="submission" date="2019-09" db="EMBL/GenBank/DDBJ databases">
        <title>Mumia zhuanghuii sp. nov. isolated from the intestinal contents of plateau pika (Ochotona curzoniae) in the Qinghai-Tibet plateau of China.</title>
        <authorList>
            <person name="Tian Z."/>
        </authorList>
    </citation>
    <scope>NUCLEOTIDE SEQUENCE [LARGE SCALE GENOMIC DNA]</scope>
    <source>
        <strain evidence="3">350</strain>
    </source>
</reference>